<dbReference type="InterPro" id="IPR036388">
    <property type="entry name" value="WH-like_DNA-bd_sf"/>
</dbReference>
<dbReference type="PANTHER" id="PTHR44846:SF1">
    <property type="entry name" value="MANNOSYL-D-GLYCERATE TRANSPORT_METABOLISM SYSTEM REPRESSOR MNGR-RELATED"/>
    <property type="match status" value="1"/>
</dbReference>
<sequence>MSSPRPVFQPLYLQVKRYLMEAVSAGEWLADESLPSEYTLADRFQVSQGTVRKALDALVAEGLLLRRQGVGTFVAAWPDEWQWSALCASGDDGLAAPERVEPELLSCGRGVASERASDMLQLRRNAPVRLVRRQLRVAGRMVGYEESVLDAERFDRLEPRLIKQYGGQMYRLYAAEFGVRVGGVQEWFVAAPADEEPWLRFPEHSPLLRVMRRACDLEGLPVEWRRMWLDSRLVQYRRL</sequence>
<dbReference type="Pfam" id="PF07702">
    <property type="entry name" value="UTRA"/>
    <property type="match status" value="1"/>
</dbReference>
<dbReference type="PROSITE" id="PS50949">
    <property type="entry name" value="HTH_GNTR"/>
    <property type="match status" value="1"/>
</dbReference>
<comment type="caution">
    <text evidence="5">The sequence shown here is derived from an EMBL/GenBank/DDBJ whole genome shotgun (WGS) entry which is preliminary data.</text>
</comment>
<reference evidence="5 6" key="1">
    <citation type="submission" date="2020-04" db="EMBL/GenBank/DDBJ databases">
        <title>Draft genome of Leeia sp. IMCC25680.</title>
        <authorList>
            <person name="Song J."/>
            <person name="Cho J.-C."/>
        </authorList>
    </citation>
    <scope>NUCLEOTIDE SEQUENCE [LARGE SCALE GENOMIC DNA]</scope>
    <source>
        <strain evidence="5 6">IMCC25680</strain>
    </source>
</reference>
<dbReference type="InterPro" id="IPR050679">
    <property type="entry name" value="Bact_HTH_transcr_reg"/>
</dbReference>
<evidence type="ECO:0000313" key="6">
    <source>
        <dbReference type="Proteomes" id="UP000587991"/>
    </source>
</evidence>
<evidence type="ECO:0000256" key="1">
    <source>
        <dbReference type="ARBA" id="ARBA00023015"/>
    </source>
</evidence>
<dbReference type="Proteomes" id="UP000587991">
    <property type="component" value="Unassembled WGS sequence"/>
</dbReference>
<dbReference type="CDD" id="cd07377">
    <property type="entry name" value="WHTH_GntR"/>
    <property type="match status" value="1"/>
</dbReference>
<evidence type="ECO:0000256" key="2">
    <source>
        <dbReference type="ARBA" id="ARBA00023125"/>
    </source>
</evidence>
<dbReference type="InterPro" id="IPR028978">
    <property type="entry name" value="Chorismate_lyase_/UTRA_dom_sf"/>
</dbReference>
<organism evidence="5 6">
    <name type="scientific">Leeia aquatica</name>
    <dbReference type="NCBI Taxonomy" id="2725557"/>
    <lineage>
        <taxon>Bacteria</taxon>
        <taxon>Pseudomonadati</taxon>
        <taxon>Pseudomonadota</taxon>
        <taxon>Betaproteobacteria</taxon>
        <taxon>Neisseriales</taxon>
        <taxon>Leeiaceae</taxon>
        <taxon>Leeia</taxon>
    </lineage>
</organism>
<dbReference type="Pfam" id="PF00392">
    <property type="entry name" value="GntR"/>
    <property type="match status" value="1"/>
</dbReference>
<evidence type="ECO:0000256" key="3">
    <source>
        <dbReference type="ARBA" id="ARBA00023163"/>
    </source>
</evidence>
<dbReference type="GO" id="GO:0003700">
    <property type="term" value="F:DNA-binding transcription factor activity"/>
    <property type="evidence" value="ECO:0007669"/>
    <property type="project" value="InterPro"/>
</dbReference>
<dbReference type="InterPro" id="IPR011663">
    <property type="entry name" value="UTRA"/>
</dbReference>
<dbReference type="InterPro" id="IPR000524">
    <property type="entry name" value="Tscrpt_reg_HTH_GntR"/>
</dbReference>
<dbReference type="InterPro" id="IPR036390">
    <property type="entry name" value="WH_DNA-bd_sf"/>
</dbReference>
<protein>
    <submittedName>
        <fullName evidence="5">GntR family transcriptional regulator</fullName>
    </submittedName>
</protein>
<name>A0A847S7D8_9NEIS</name>
<feature type="domain" description="HTH gntR-type" evidence="4">
    <location>
        <begin position="9"/>
        <end position="77"/>
    </location>
</feature>
<dbReference type="SMART" id="SM00345">
    <property type="entry name" value="HTH_GNTR"/>
    <property type="match status" value="1"/>
</dbReference>
<dbReference type="Gene3D" id="1.10.10.10">
    <property type="entry name" value="Winged helix-like DNA-binding domain superfamily/Winged helix DNA-binding domain"/>
    <property type="match status" value="1"/>
</dbReference>
<dbReference type="SUPFAM" id="SSF46785">
    <property type="entry name" value="Winged helix' DNA-binding domain"/>
    <property type="match status" value="1"/>
</dbReference>
<keyword evidence="2" id="KW-0238">DNA-binding</keyword>
<dbReference type="PANTHER" id="PTHR44846">
    <property type="entry name" value="MANNOSYL-D-GLYCERATE TRANSPORT/METABOLISM SYSTEM REPRESSOR MNGR-RELATED"/>
    <property type="match status" value="1"/>
</dbReference>
<dbReference type="RefSeq" id="WP_168877322.1">
    <property type="nucleotide sequence ID" value="NZ_JABAIM010000002.1"/>
</dbReference>
<dbReference type="SUPFAM" id="SSF64288">
    <property type="entry name" value="Chorismate lyase-like"/>
    <property type="match status" value="1"/>
</dbReference>
<dbReference type="AlphaFoldDB" id="A0A847S7D8"/>
<dbReference type="EMBL" id="JABAIM010000002">
    <property type="protein sequence ID" value="NLR75673.1"/>
    <property type="molecule type" value="Genomic_DNA"/>
</dbReference>
<keyword evidence="3" id="KW-0804">Transcription</keyword>
<proteinExistence type="predicted"/>
<keyword evidence="1" id="KW-0805">Transcription regulation</keyword>
<gene>
    <name evidence="5" type="ORF">HF682_10920</name>
</gene>
<dbReference type="SMART" id="SM00866">
    <property type="entry name" value="UTRA"/>
    <property type="match status" value="1"/>
</dbReference>
<evidence type="ECO:0000259" key="4">
    <source>
        <dbReference type="PROSITE" id="PS50949"/>
    </source>
</evidence>
<dbReference type="GO" id="GO:0045892">
    <property type="term" value="P:negative regulation of DNA-templated transcription"/>
    <property type="evidence" value="ECO:0007669"/>
    <property type="project" value="TreeGrafter"/>
</dbReference>
<dbReference type="GO" id="GO:0003677">
    <property type="term" value="F:DNA binding"/>
    <property type="evidence" value="ECO:0007669"/>
    <property type="project" value="UniProtKB-KW"/>
</dbReference>
<keyword evidence="6" id="KW-1185">Reference proteome</keyword>
<evidence type="ECO:0000313" key="5">
    <source>
        <dbReference type="EMBL" id="NLR75673.1"/>
    </source>
</evidence>
<dbReference type="PRINTS" id="PR00035">
    <property type="entry name" value="HTHGNTR"/>
</dbReference>
<dbReference type="Gene3D" id="3.40.1410.10">
    <property type="entry name" value="Chorismate lyase-like"/>
    <property type="match status" value="1"/>
</dbReference>
<accession>A0A847S7D8</accession>